<dbReference type="PANTHER" id="PTHR44757:SF2">
    <property type="entry name" value="BIOFILM ARCHITECTURE MAINTENANCE PROTEIN MBAA"/>
    <property type="match status" value="1"/>
</dbReference>
<dbReference type="Pfam" id="PF00563">
    <property type="entry name" value="EAL"/>
    <property type="match status" value="1"/>
</dbReference>
<dbReference type="CDD" id="cd01949">
    <property type="entry name" value="GGDEF"/>
    <property type="match status" value="1"/>
</dbReference>
<dbReference type="SMART" id="SM00052">
    <property type="entry name" value="EAL"/>
    <property type="match status" value="1"/>
</dbReference>
<evidence type="ECO:0000259" key="2">
    <source>
        <dbReference type="PROSITE" id="PS50887"/>
    </source>
</evidence>
<dbReference type="OrthoDB" id="9814202at2"/>
<name>A0A1C3VWL6_9HYPH</name>
<organism evidence="3 4">
    <name type="scientific">Rhizobium lusitanum</name>
    <dbReference type="NCBI Taxonomy" id="293958"/>
    <lineage>
        <taxon>Bacteria</taxon>
        <taxon>Pseudomonadati</taxon>
        <taxon>Pseudomonadota</taxon>
        <taxon>Alphaproteobacteria</taxon>
        <taxon>Hyphomicrobiales</taxon>
        <taxon>Rhizobiaceae</taxon>
        <taxon>Rhizobium/Agrobacterium group</taxon>
        <taxon>Rhizobium</taxon>
    </lineage>
</organism>
<dbReference type="InterPro" id="IPR035919">
    <property type="entry name" value="EAL_sf"/>
</dbReference>
<dbReference type="CDD" id="cd01948">
    <property type="entry name" value="EAL"/>
    <property type="match status" value="1"/>
</dbReference>
<sequence length="567" mass="63005">MPESRVDRSQLIPQESESESGFDALISLWDLDLKLVDSSKKFKEHVGLGSRTGITLRQAYPALAKPALAAIVQLVIDTGQPRTIRLDASMPKKCDLLLFYIRTGLLVIEIDGADAKKKTSSEDGERARLIHQATHDVLTGLPNRRQFSAELEKLLPASGEAGPALMQLDLDDFKPVNDTLGHGAGDVILQLAAERIKKTLGRNGTVYRLAGDEFAIIQVGSQQLFEAERLADALVAEFKKPFVVNGISLFVGVSIGVAVAPRDGNEGEQLMKAADVALYAAKKEGRRRARTFDPSMLVVVEQRELLRRSLRVALQHDEFFIEYQPLVEPPFTVVGFEALMRWRHPTLGIIPPAAFIPMAEADGLMSEIGQWMFEEACREALTWPVNYSLAVNLSPAEFLTPGFTDRVSQTLDVVGFPAERVELEITEGVLLERTINNLDTLNTLNVLGIQISLDDFGTEYSSLSYLKNFPFDNIKVDRYFIRDLLQDKKSQTIVRSVITLAHGLNMRVTAEGVETAQQAAWLQGEGCDRLQGYFLSPPLDVDRLHDFIKQRARVHPAVTFDEVEARP</sequence>
<dbReference type="NCBIfam" id="TIGR00254">
    <property type="entry name" value="GGDEF"/>
    <property type="match status" value="1"/>
</dbReference>
<feature type="domain" description="EAL" evidence="1">
    <location>
        <begin position="303"/>
        <end position="552"/>
    </location>
</feature>
<dbReference type="AlphaFoldDB" id="A0A1C3VWL6"/>
<protein>
    <submittedName>
        <fullName evidence="3">Diguanylate cyclase (GGDEF) domain-containing protein</fullName>
    </submittedName>
</protein>
<dbReference type="InterPro" id="IPR052155">
    <property type="entry name" value="Biofilm_reg_signaling"/>
</dbReference>
<dbReference type="EMBL" id="FMAF01000007">
    <property type="protein sequence ID" value="SCB32159.1"/>
    <property type="molecule type" value="Genomic_DNA"/>
</dbReference>
<dbReference type="InterPro" id="IPR029787">
    <property type="entry name" value="Nucleotide_cyclase"/>
</dbReference>
<dbReference type="Gene3D" id="3.30.70.270">
    <property type="match status" value="1"/>
</dbReference>
<dbReference type="PANTHER" id="PTHR44757">
    <property type="entry name" value="DIGUANYLATE CYCLASE DGCP"/>
    <property type="match status" value="1"/>
</dbReference>
<dbReference type="InterPro" id="IPR043128">
    <property type="entry name" value="Rev_trsase/Diguanyl_cyclase"/>
</dbReference>
<accession>A0A1C3VWL6</accession>
<dbReference type="PROSITE" id="PS50883">
    <property type="entry name" value="EAL"/>
    <property type="match status" value="1"/>
</dbReference>
<gene>
    <name evidence="3" type="ORF">GA0061101_10725</name>
</gene>
<dbReference type="PROSITE" id="PS50887">
    <property type="entry name" value="GGDEF"/>
    <property type="match status" value="1"/>
</dbReference>
<dbReference type="Gene3D" id="3.20.20.450">
    <property type="entry name" value="EAL domain"/>
    <property type="match status" value="1"/>
</dbReference>
<evidence type="ECO:0000313" key="4">
    <source>
        <dbReference type="Proteomes" id="UP000199205"/>
    </source>
</evidence>
<dbReference type="SMART" id="SM00267">
    <property type="entry name" value="GGDEF"/>
    <property type="match status" value="1"/>
</dbReference>
<evidence type="ECO:0000313" key="3">
    <source>
        <dbReference type="EMBL" id="SCB32159.1"/>
    </source>
</evidence>
<dbReference type="InterPro" id="IPR001633">
    <property type="entry name" value="EAL_dom"/>
</dbReference>
<dbReference type="Proteomes" id="UP000199205">
    <property type="component" value="Unassembled WGS sequence"/>
</dbReference>
<dbReference type="SUPFAM" id="SSF55073">
    <property type="entry name" value="Nucleotide cyclase"/>
    <property type="match status" value="1"/>
</dbReference>
<dbReference type="RefSeq" id="WP_092574219.1">
    <property type="nucleotide sequence ID" value="NZ_FMAF01000007.1"/>
</dbReference>
<proteinExistence type="predicted"/>
<feature type="domain" description="GGDEF" evidence="2">
    <location>
        <begin position="161"/>
        <end position="294"/>
    </location>
</feature>
<reference evidence="3 4" key="1">
    <citation type="submission" date="2016-08" db="EMBL/GenBank/DDBJ databases">
        <authorList>
            <person name="Seilhamer J.J."/>
        </authorList>
    </citation>
    <scope>NUCLEOTIDE SEQUENCE [LARGE SCALE GENOMIC DNA]</scope>
    <source>
        <strain evidence="3 4">P1-7</strain>
    </source>
</reference>
<evidence type="ECO:0000259" key="1">
    <source>
        <dbReference type="PROSITE" id="PS50883"/>
    </source>
</evidence>
<dbReference type="Pfam" id="PF00990">
    <property type="entry name" value="GGDEF"/>
    <property type="match status" value="1"/>
</dbReference>
<dbReference type="SUPFAM" id="SSF141868">
    <property type="entry name" value="EAL domain-like"/>
    <property type="match status" value="1"/>
</dbReference>
<dbReference type="InterPro" id="IPR000160">
    <property type="entry name" value="GGDEF_dom"/>
</dbReference>